<keyword evidence="6" id="KW-0238">DNA-binding</keyword>
<evidence type="ECO:0000256" key="4">
    <source>
        <dbReference type="ARBA" id="ARBA00022741"/>
    </source>
</evidence>
<dbReference type="AlphaFoldDB" id="A0A834X490"/>
<evidence type="ECO:0000259" key="11">
    <source>
        <dbReference type="SMART" id="SM00382"/>
    </source>
</evidence>
<dbReference type="Gene3D" id="3.40.50.300">
    <property type="entry name" value="P-loop containing nucleotide triphosphate hydrolases"/>
    <property type="match status" value="1"/>
</dbReference>
<evidence type="ECO:0000313" key="13">
    <source>
        <dbReference type="Proteomes" id="UP000634136"/>
    </source>
</evidence>
<evidence type="ECO:0000256" key="1">
    <source>
        <dbReference type="ARBA" id="ARBA00004123"/>
    </source>
</evidence>
<dbReference type="GO" id="GO:0005524">
    <property type="term" value="F:ATP binding"/>
    <property type="evidence" value="ECO:0007669"/>
    <property type="project" value="UniProtKB-KW"/>
</dbReference>
<dbReference type="GO" id="GO:0005634">
    <property type="term" value="C:nucleus"/>
    <property type="evidence" value="ECO:0007669"/>
    <property type="project" value="UniProtKB-SubCell"/>
</dbReference>
<dbReference type="Proteomes" id="UP000634136">
    <property type="component" value="Unassembled WGS sequence"/>
</dbReference>
<keyword evidence="8" id="KW-0131">Cell cycle</keyword>
<dbReference type="PANTHER" id="PTHR46765">
    <property type="entry name" value="P-LOOP CONTAINING NUCLEOSIDE TRIPHOSPHATE HYDROLASES SUPERFAMILY PROTEIN"/>
    <property type="match status" value="1"/>
</dbReference>
<evidence type="ECO:0000256" key="2">
    <source>
        <dbReference type="ARBA" id="ARBA00011480"/>
    </source>
</evidence>
<dbReference type="InterPro" id="IPR003593">
    <property type="entry name" value="AAA+_ATPase"/>
</dbReference>
<dbReference type="Gene3D" id="1.10.8.60">
    <property type="match status" value="1"/>
</dbReference>
<keyword evidence="13" id="KW-1185">Reference proteome</keyword>
<feature type="compositionally biased region" description="Acidic residues" evidence="10">
    <location>
        <begin position="11"/>
        <end position="27"/>
    </location>
</feature>
<feature type="region of interest" description="Disordered" evidence="10">
    <location>
        <begin position="261"/>
        <end position="297"/>
    </location>
</feature>
<dbReference type="CDD" id="cd18140">
    <property type="entry name" value="HLD_clamp_RFC"/>
    <property type="match status" value="1"/>
</dbReference>
<evidence type="ECO:0000256" key="9">
    <source>
        <dbReference type="ARBA" id="ARBA00043975"/>
    </source>
</evidence>
<dbReference type="SMART" id="SM00382">
    <property type="entry name" value="AAA"/>
    <property type="match status" value="1"/>
</dbReference>
<dbReference type="Pfam" id="PF00004">
    <property type="entry name" value="AAA"/>
    <property type="match status" value="1"/>
</dbReference>
<keyword evidence="3" id="KW-0235">DNA replication</keyword>
<feature type="region of interest" description="Disordered" evidence="10">
    <location>
        <begin position="1"/>
        <end position="95"/>
    </location>
</feature>
<keyword evidence="4" id="KW-0547">Nucleotide-binding</keyword>
<reference evidence="12" key="1">
    <citation type="submission" date="2020-09" db="EMBL/GenBank/DDBJ databases">
        <title>Genome-Enabled Discovery of Anthraquinone Biosynthesis in Senna tora.</title>
        <authorList>
            <person name="Kang S.-H."/>
            <person name="Pandey R.P."/>
            <person name="Lee C.-M."/>
            <person name="Sim J.-S."/>
            <person name="Jeong J.-T."/>
            <person name="Choi B.-S."/>
            <person name="Jung M."/>
            <person name="Ginzburg D."/>
            <person name="Zhao K."/>
            <person name="Won S.Y."/>
            <person name="Oh T.-J."/>
            <person name="Yu Y."/>
            <person name="Kim N.-H."/>
            <person name="Lee O.R."/>
            <person name="Lee T.-H."/>
            <person name="Bashyal P."/>
            <person name="Kim T.-S."/>
            <person name="Lee W.-H."/>
            <person name="Kawkins C."/>
            <person name="Kim C.-K."/>
            <person name="Kim J.S."/>
            <person name="Ahn B.O."/>
            <person name="Rhee S.Y."/>
            <person name="Sohng J.K."/>
        </authorList>
    </citation>
    <scope>NUCLEOTIDE SEQUENCE</scope>
    <source>
        <tissue evidence="12">Leaf</tissue>
    </source>
</reference>
<dbReference type="GO" id="GO:0006260">
    <property type="term" value="P:DNA replication"/>
    <property type="evidence" value="ECO:0007669"/>
    <property type="project" value="UniProtKB-KW"/>
</dbReference>
<accession>A0A834X490</accession>
<proteinExistence type="inferred from homology"/>
<name>A0A834X490_9FABA</name>
<protein>
    <submittedName>
        <fullName evidence="12">Chromosome transmission fidelity protein 18-like protein</fullName>
    </submittedName>
</protein>
<dbReference type="InterPro" id="IPR053016">
    <property type="entry name" value="CTF18-RFC_complex"/>
</dbReference>
<dbReference type="InterPro" id="IPR027417">
    <property type="entry name" value="P-loop_NTPase"/>
</dbReference>
<evidence type="ECO:0000313" key="12">
    <source>
        <dbReference type="EMBL" id="KAF7837327.1"/>
    </source>
</evidence>
<evidence type="ECO:0000256" key="6">
    <source>
        <dbReference type="ARBA" id="ARBA00023125"/>
    </source>
</evidence>
<keyword evidence="5" id="KW-0067">ATP-binding</keyword>
<evidence type="ECO:0000256" key="5">
    <source>
        <dbReference type="ARBA" id="ARBA00022840"/>
    </source>
</evidence>
<feature type="compositionally biased region" description="Basic and acidic residues" evidence="10">
    <location>
        <begin position="410"/>
        <end position="421"/>
    </location>
</feature>
<dbReference type="CDD" id="cd00009">
    <property type="entry name" value="AAA"/>
    <property type="match status" value="1"/>
</dbReference>
<dbReference type="InterPro" id="IPR003959">
    <property type="entry name" value="ATPase_AAA_core"/>
</dbReference>
<evidence type="ECO:0000256" key="3">
    <source>
        <dbReference type="ARBA" id="ARBA00022705"/>
    </source>
</evidence>
<organism evidence="12 13">
    <name type="scientific">Senna tora</name>
    <dbReference type="NCBI Taxonomy" id="362788"/>
    <lineage>
        <taxon>Eukaryota</taxon>
        <taxon>Viridiplantae</taxon>
        <taxon>Streptophyta</taxon>
        <taxon>Embryophyta</taxon>
        <taxon>Tracheophyta</taxon>
        <taxon>Spermatophyta</taxon>
        <taxon>Magnoliopsida</taxon>
        <taxon>eudicotyledons</taxon>
        <taxon>Gunneridae</taxon>
        <taxon>Pentapetalae</taxon>
        <taxon>rosids</taxon>
        <taxon>fabids</taxon>
        <taxon>Fabales</taxon>
        <taxon>Fabaceae</taxon>
        <taxon>Caesalpinioideae</taxon>
        <taxon>Cassia clade</taxon>
        <taxon>Senna</taxon>
    </lineage>
</organism>
<comment type="subcellular location">
    <subcellularLocation>
        <location evidence="1">Nucleus</location>
    </subcellularLocation>
</comment>
<dbReference type="EMBL" id="JAAIUW010000003">
    <property type="protein sequence ID" value="KAF7837327.1"/>
    <property type="molecule type" value="Genomic_DNA"/>
</dbReference>
<dbReference type="PANTHER" id="PTHR46765:SF1">
    <property type="entry name" value="P-LOOP CONTAINING NUCLEOSIDE TRIPHOSPHATE HYDROLASES SUPERFAMILY PROTEIN"/>
    <property type="match status" value="1"/>
</dbReference>
<evidence type="ECO:0000256" key="8">
    <source>
        <dbReference type="ARBA" id="ARBA00023306"/>
    </source>
</evidence>
<evidence type="ECO:0000256" key="10">
    <source>
        <dbReference type="SAM" id="MobiDB-lite"/>
    </source>
</evidence>
<dbReference type="SUPFAM" id="SSF52540">
    <property type="entry name" value="P-loop containing nucleoside triphosphate hydrolases"/>
    <property type="match status" value="1"/>
</dbReference>
<gene>
    <name evidence="12" type="ORF">G2W53_005809</name>
</gene>
<comment type="similarity">
    <text evidence="9">Belongs to the activator 1 small subunits family. CTF18 subfamily.</text>
</comment>
<comment type="caution">
    <text evidence="12">The sequence shown here is derived from an EMBL/GenBank/DDBJ whole genome shotgun (WGS) entry which is preliminary data.</text>
</comment>
<dbReference type="GO" id="GO:0003677">
    <property type="term" value="F:DNA binding"/>
    <property type="evidence" value="ECO:0007669"/>
    <property type="project" value="UniProtKB-KW"/>
</dbReference>
<dbReference type="GO" id="GO:0016887">
    <property type="term" value="F:ATP hydrolysis activity"/>
    <property type="evidence" value="ECO:0007669"/>
    <property type="project" value="InterPro"/>
</dbReference>
<feature type="region of interest" description="Disordered" evidence="10">
    <location>
        <begin position="410"/>
        <end position="430"/>
    </location>
</feature>
<feature type="domain" description="AAA+ ATPase" evidence="11">
    <location>
        <begin position="314"/>
        <end position="464"/>
    </location>
</feature>
<sequence>MLESNAHLLEDYPDLEPPEPYPEEDQEAPPAAQPPPSPDLQFDPEVQIIGHKRSRSDSPDVSLSEAVRPSEEKRGRADDSVRENDEDWLRYSPSQGSDHAVEERVNFVKEKMLSRYASEIDGECMPVTAPNGDRVYAKLNRSEGEERLKKLDVRANSHDLISEPINILFEKLEQEAFTKTLKASTECESVPDVPETPVVHEKLWVDKYTPKSFTELLSDEHTNREVLLWLKQWDSSVFGSEIRSTSDEVLSALKRHSTVAHHQKPLDSKFSRMKRGPKWSNNTYRHSKSMDETGNSNSIQDILNKKSKHIGPPEQKILLLCGPPGLGKTTLAHVAGRHCGYHVVEVNASDDRSTSTIEAKILDVVQMNSVMSDSRPKCLVVDEIDGALTDGKGAVEVLLKMVSAEKKSDVGKETLAKEHPGRKSSKKGRHTTSLSRPVICICNDLYAPALRPLRQVAKLWEDDGVSSSHTGFTYLFNQQLAVWLKYICNKEGMKANAIALTALAEYTECDIRSCLNTLQFLSKKKETLNAFPFVCCWKNQRIVLYVRGREYISKTCLILASLIDYQEKYLAAVFFGFEDYAMKNKINGFSKFDIGSQVVGRKDVSRNVLDVWKEVFQRKKTKMERKSCSSKPFEFNSLYSLLSNRGDGDLILDGIHENILQLSYHDPVMQKTVKCLNSLGVYDLLHQYIMRTQQMPLQVYLPSIAITVNRLVAQVQKPNIEWPRSYQRFRTMMTEKMDILNTWHYKIPPQIARHLSAVSFVEDLISPLLHILTPPSLKPVALQLLSDKEKKDLVQLVSTMVSYSITYKNTKSDVLPNSLRHVVADDLSLDPPIGGFINFKDYTSNHYVLSLAMKQIIVHEVEKQKILQVNIDRHSGNESSSGRHELIEAGTSNAQSSKINHAAEISVKNIQNENNIWEARKYNANAAIVSPNLHPDKGVTDNVKLLNTGSMKKPSAGSFFDRFRKLSSKGLQSDDRTEKKEASLEIDSRPLLFKFNECKIILCGVEVHSFKGIGYVSKENFRSHSMHFSLLKHNGKKPYQSKAKMFKASAIGKLVLKPCYLTV</sequence>
<evidence type="ECO:0000256" key="7">
    <source>
        <dbReference type="ARBA" id="ARBA00023242"/>
    </source>
</evidence>
<dbReference type="InterPro" id="IPR047854">
    <property type="entry name" value="RFC_lid"/>
</dbReference>
<keyword evidence="7" id="KW-0539">Nucleus</keyword>
<feature type="compositionally biased region" description="Basic and acidic residues" evidence="10">
    <location>
        <begin position="68"/>
        <end position="89"/>
    </location>
</feature>
<comment type="subunit">
    <text evidence="2">Heterotetramer of subunits RFC2, RFC3, RFC4 and RFC5 that can form a complex with RFC1.</text>
</comment>
<dbReference type="OrthoDB" id="2195431at2759"/>